<feature type="coiled-coil region" evidence="1">
    <location>
        <begin position="43"/>
        <end position="77"/>
    </location>
</feature>
<protein>
    <submittedName>
        <fullName evidence="3">Putative secreted protein</fullName>
    </submittedName>
</protein>
<dbReference type="EMBL" id="GFTR01004988">
    <property type="protein sequence ID" value="JAW11438.1"/>
    <property type="molecule type" value="Transcribed_RNA"/>
</dbReference>
<feature type="chain" id="PRO_5012601171" evidence="2">
    <location>
        <begin position="23"/>
        <end position="319"/>
    </location>
</feature>
<keyword evidence="2" id="KW-0732">Signal</keyword>
<organism evidence="3">
    <name type="scientific">Panstrongylus lignarius</name>
    <dbReference type="NCBI Taxonomy" id="156445"/>
    <lineage>
        <taxon>Eukaryota</taxon>
        <taxon>Metazoa</taxon>
        <taxon>Ecdysozoa</taxon>
        <taxon>Arthropoda</taxon>
        <taxon>Hexapoda</taxon>
        <taxon>Insecta</taxon>
        <taxon>Pterygota</taxon>
        <taxon>Neoptera</taxon>
        <taxon>Paraneoptera</taxon>
        <taxon>Hemiptera</taxon>
        <taxon>Heteroptera</taxon>
        <taxon>Panheteroptera</taxon>
        <taxon>Cimicomorpha</taxon>
        <taxon>Reduviidae</taxon>
        <taxon>Triatominae</taxon>
        <taxon>Panstrongylus</taxon>
    </lineage>
</organism>
<dbReference type="AlphaFoldDB" id="A0A224XNP6"/>
<sequence>MLIAKLIIVFTIIGLKLYLVESERIVFCDVDSKKNNRERFDDVKEQERKGTFLNKKAEQYTNDKRKERNAISDYLDEACFSGRAILNENSRRSYIEEKVQKKRKMHLKKKFRDVTTARSPSFSAGKKASSKHKTYTLNRTNKNKRKIRFSTDMEILKPLEPIFRPRKFDELRRSYFNGPMEDYGLMDDYTRQKKEIKENIPEIYVFHGEKQPQFYEDLNINTVNLTKRDLNDINRNSETQVICNPEKPSVIVDSVAPKCIHHIDRQIVEEIVQVDIPIRPVTASTCFQRPTCCQKTTPSCGLNFPHFQIKDLSKSNKKK</sequence>
<reference evidence="3" key="1">
    <citation type="journal article" date="2018" name="PLoS Negl. Trop. Dis.">
        <title>An insight into the salivary gland and fat body transcriptome of Panstrongylus lignarius (Hemiptera: Heteroptera), the main vector of Chagas disease in Peru.</title>
        <authorList>
            <person name="Nevoa J.C."/>
            <person name="Mendes M.T."/>
            <person name="da Silva M.V."/>
            <person name="Soares S.C."/>
            <person name="Oliveira C.J.F."/>
            <person name="Ribeiro J.M.C."/>
        </authorList>
    </citation>
    <scope>NUCLEOTIDE SEQUENCE</scope>
</reference>
<proteinExistence type="predicted"/>
<evidence type="ECO:0000313" key="3">
    <source>
        <dbReference type="EMBL" id="JAW11438.1"/>
    </source>
</evidence>
<keyword evidence="1" id="KW-0175">Coiled coil</keyword>
<accession>A0A224XNP6</accession>
<name>A0A224XNP6_9HEMI</name>
<evidence type="ECO:0000256" key="1">
    <source>
        <dbReference type="SAM" id="Coils"/>
    </source>
</evidence>
<evidence type="ECO:0000256" key="2">
    <source>
        <dbReference type="SAM" id="SignalP"/>
    </source>
</evidence>
<feature type="signal peptide" evidence="2">
    <location>
        <begin position="1"/>
        <end position="22"/>
    </location>
</feature>